<keyword evidence="1" id="KW-0863">Zinc-finger</keyword>
<evidence type="ECO:0000256" key="2">
    <source>
        <dbReference type="SAM" id="MobiDB-lite"/>
    </source>
</evidence>
<feature type="compositionally biased region" description="Polar residues" evidence="2">
    <location>
        <begin position="321"/>
        <end position="336"/>
    </location>
</feature>
<dbReference type="AlphaFoldDB" id="A0AAW1RXS7"/>
<feature type="compositionally biased region" description="Pro residues" evidence="2">
    <location>
        <begin position="358"/>
        <end position="374"/>
    </location>
</feature>
<dbReference type="Gene3D" id="3.30.70.330">
    <property type="match status" value="1"/>
</dbReference>
<feature type="region of interest" description="Disordered" evidence="2">
    <location>
        <begin position="135"/>
        <end position="172"/>
    </location>
</feature>
<reference evidence="4 5" key="1">
    <citation type="journal article" date="2024" name="Nat. Commun.">
        <title>Phylogenomics reveals the evolutionary origins of lichenization in chlorophyte algae.</title>
        <authorList>
            <person name="Puginier C."/>
            <person name="Libourel C."/>
            <person name="Otte J."/>
            <person name="Skaloud P."/>
            <person name="Haon M."/>
            <person name="Grisel S."/>
            <person name="Petersen M."/>
            <person name="Berrin J.G."/>
            <person name="Delaux P.M."/>
            <person name="Dal Grande F."/>
            <person name="Keller J."/>
        </authorList>
    </citation>
    <scope>NUCLEOTIDE SEQUENCE [LARGE SCALE GENOMIC DNA]</scope>
    <source>
        <strain evidence="4 5">SAG 2523</strain>
    </source>
</reference>
<dbReference type="InterPro" id="IPR000571">
    <property type="entry name" value="Znf_CCCH"/>
</dbReference>
<protein>
    <recommendedName>
        <fullName evidence="3">C3H1-type domain-containing protein</fullName>
    </recommendedName>
</protein>
<feature type="domain" description="C3H1-type" evidence="3">
    <location>
        <begin position="53"/>
        <end position="80"/>
    </location>
</feature>
<dbReference type="PROSITE" id="PS50103">
    <property type="entry name" value="ZF_C3H1"/>
    <property type="match status" value="1"/>
</dbReference>
<dbReference type="InterPro" id="IPR039780">
    <property type="entry name" value="Mot2"/>
</dbReference>
<evidence type="ECO:0000313" key="4">
    <source>
        <dbReference type="EMBL" id="KAK9838613.1"/>
    </source>
</evidence>
<dbReference type="InterPro" id="IPR035979">
    <property type="entry name" value="RBD_domain_sf"/>
</dbReference>
<dbReference type="Proteomes" id="UP001485043">
    <property type="component" value="Unassembled WGS sequence"/>
</dbReference>
<feature type="compositionally biased region" description="Polar residues" evidence="2">
    <location>
        <begin position="253"/>
        <end position="273"/>
    </location>
</feature>
<dbReference type="GO" id="GO:0030014">
    <property type="term" value="C:CCR4-NOT complex"/>
    <property type="evidence" value="ECO:0007669"/>
    <property type="project" value="InterPro"/>
</dbReference>
<comment type="caution">
    <text evidence="4">The sequence shown here is derived from an EMBL/GenBank/DDBJ whole genome shotgun (WGS) entry which is preliminary data.</text>
</comment>
<sequence length="593" mass="62860">VSVSRNGLYGTPNAKYGPSGSAYVTYRRADDAERCIKNVHLSLWHGKTVKACFGTTKYCNAFLKGLPCNNSDCLYLHDVADDEASYTREETKTQRFASVVHAAGKGSAASLASSRSYDDFQMDFEPGQSPFLNDCYPLSEQPSMELPTEASSSTSPAALRSGSGSWAARTSSGSLGLHASGLTTPAALPPPVVPSSDDAIEWPELSSAPSGGSALPSPGPVRHANGLERAASSREALTRQPSSNSKGLPPATPTSSRTVLSQKAQKSSPNGASTLPRVWSGGLTASSPTATPDKAAVNETTGSNRASSPEVATVPGVESPKASQHVGSDASSSSTDLPAAAVGQTLLADNSGPKVKPRPPPPGFPAPAVRPSPPGFDMRPQTPVDLQQRPRTHRPPPPGFENLPSAFHSYGSDTSQASSRRWATFRARRSAADSPCWVASQWDGAATSLMTPSHIEVIASQHWQACKPGIVRSYFRAPLENLDFQKSFRLDDLDLVTRARFNFKQNTGSLRTRVLGGVGSLNLTPTGHSIAWRKNLRTAVGSLALVATLQQPGGLQLPFGPPNRLPMQHHYGGACSLQSQSLQYCNDCKLIWH</sequence>
<accession>A0AAW1RXS7</accession>
<gene>
    <name evidence="4" type="ORF">WJX84_011780</name>
</gene>
<feature type="non-terminal residue" evidence="4">
    <location>
        <position position="1"/>
    </location>
</feature>
<feature type="compositionally biased region" description="Polar residues" evidence="2">
    <location>
        <begin position="298"/>
        <end position="307"/>
    </location>
</feature>
<feature type="zinc finger region" description="C3H1-type" evidence="1">
    <location>
        <begin position="53"/>
        <end position="80"/>
    </location>
</feature>
<dbReference type="PANTHER" id="PTHR12603">
    <property type="entry name" value="CCR4-NOT TRANSCRIPTION COMPLEX RELATED"/>
    <property type="match status" value="1"/>
</dbReference>
<evidence type="ECO:0000256" key="1">
    <source>
        <dbReference type="PROSITE-ProRule" id="PRU00723"/>
    </source>
</evidence>
<dbReference type="GO" id="GO:0003676">
    <property type="term" value="F:nucleic acid binding"/>
    <property type="evidence" value="ECO:0007669"/>
    <property type="project" value="InterPro"/>
</dbReference>
<evidence type="ECO:0000259" key="3">
    <source>
        <dbReference type="PROSITE" id="PS50103"/>
    </source>
</evidence>
<feature type="compositionally biased region" description="Low complexity" evidence="2">
    <location>
        <begin position="205"/>
        <end position="216"/>
    </location>
</feature>
<keyword evidence="1" id="KW-0862">Zinc</keyword>
<dbReference type="GO" id="GO:0008270">
    <property type="term" value="F:zinc ion binding"/>
    <property type="evidence" value="ECO:0007669"/>
    <property type="project" value="UniProtKB-KW"/>
</dbReference>
<evidence type="ECO:0000313" key="5">
    <source>
        <dbReference type="Proteomes" id="UP001485043"/>
    </source>
</evidence>
<keyword evidence="5" id="KW-1185">Reference proteome</keyword>
<feature type="compositionally biased region" description="Low complexity" evidence="2">
    <location>
        <begin position="145"/>
        <end position="159"/>
    </location>
</feature>
<dbReference type="InterPro" id="IPR012677">
    <property type="entry name" value="Nucleotide-bd_a/b_plait_sf"/>
</dbReference>
<feature type="region of interest" description="Disordered" evidence="2">
    <location>
        <begin position="186"/>
        <end position="414"/>
    </location>
</feature>
<keyword evidence="1" id="KW-0479">Metal-binding</keyword>
<dbReference type="SUPFAM" id="SSF54928">
    <property type="entry name" value="RNA-binding domain, RBD"/>
    <property type="match status" value="1"/>
</dbReference>
<organism evidence="4 5">
    <name type="scientific">Apatococcus fuscideae</name>
    <dbReference type="NCBI Taxonomy" id="2026836"/>
    <lineage>
        <taxon>Eukaryota</taxon>
        <taxon>Viridiplantae</taxon>
        <taxon>Chlorophyta</taxon>
        <taxon>core chlorophytes</taxon>
        <taxon>Trebouxiophyceae</taxon>
        <taxon>Chlorellales</taxon>
        <taxon>Chlorellaceae</taxon>
        <taxon>Apatococcus</taxon>
    </lineage>
</organism>
<dbReference type="PANTHER" id="PTHR12603:SF0">
    <property type="entry name" value="CCR4-NOT TRANSCRIPTION COMPLEX SUBUNIT 4"/>
    <property type="match status" value="1"/>
</dbReference>
<dbReference type="GO" id="GO:0004842">
    <property type="term" value="F:ubiquitin-protein transferase activity"/>
    <property type="evidence" value="ECO:0007669"/>
    <property type="project" value="InterPro"/>
</dbReference>
<dbReference type="EMBL" id="JALJOV010001883">
    <property type="protein sequence ID" value="KAK9838613.1"/>
    <property type="molecule type" value="Genomic_DNA"/>
</dbReference>
<dbReference type="GO" id="GO:0016567">
    <property type="term" value="P:protein ubiquitination"/>
    <property type="evidence" value="ECO:0007669"/>
    <property type="project" value="TreeGrafter"/>
</dbReference>
<proteinExistence type="predicted"/>
<name>A0AAW1RXS7_9CHLO</name>